<organism evidence="3 4">
    <name type="scientific">Streblomastix strix</name>
    <dbReference type="NCBI Taxonomy" id="222440"/>
    <lineage>
        <taxon>Eukaryota</taxon>
        <taxon>Metamonada</taxon>
        <taxon>Preaxostyla</taxon>
        <taxon>Oxymonadida</taxon>
        <taxon>Streblomastigidae</taxon>
        <taxon>Streblomastix</taxon>
    </lineage>
</organism>
<evidence type="ECO:0000259" key="2">
    <source>
        <dbReference type="Pfam" id="PF25327"/>
    </source>
</evidence>
<dbReference type="Pfam" id="PF25327">
    <property type="entry name" value="UBL_ZFAND1"/>
    <property type="match status" value="1"/>
</dbReference>
<gene>
    <name evidence="3" type="ORF">EZS28_040551</name>
</gene>
<evidence type="ECO:0000313" key="3">
    <source>
        <dbReference type="EMBL" id="KAA6363922.1"/>
    </source>
</evidence>
<proteinExistence type="predicted"/>
<protein>
    <recommendedName>
        <fullName evidence="2">ZFAND1-like ubiquitin-like domain-containing protein</fullName>
    </recommendedName>
</protein>
<dbReference type="Proteomes" id="UP000324800">
    <property type="component" value="Unassembled WGS sequence"/>
</dbReference>
<dbReference type="OrthoDB" id="431929at2759"/>
<feature type="region of interest" description="Disordered" evidence="1">
    <location>
        <begin position="83"/>
        <end position="152"/>
    </location>
</feature>
<name>A0A5J4U1N4_9EUKA</name>
<feature type="compositionally biased region" description="Polar residues" evidence="1">
    <location>
        <begin position="99"/>
        <end position="122"/>
    </location>
</feature>
<dbReference type="InterPro" id="IPR057358">
    <property type="entry name" value="UBL_ZFAND1-like"/>
</dbReference>
<comment type="caution">
    <text evidence="3">The sequence shown here is derived from an EMBL/GenBank/DDBJ whole genome shotgun (WGS) entry which is preliminary data.</text>
</comment>
<evidence type="ECO:0000256" key="1">
    <source>
        <dbReference type="SAM" id="MobiDB-lite"/>
    </source>
</evidence>
<dbReference type="EMBL" id="SNRW01022307">
    <property type="protein sequence ID" value="KAA6363922.1"/>
    <property type="molecule type" value="Genomic_DNA"/>
</dbReference>
<feature type="compositionally biased region" description="Polar residues" evidence="1">
    <location>
        <begin position="132"/>
        <end position="152"/>
    </location>
</feature>
<feature type="domain" description="ZFAND1-like ubiquitin-like" evidence="2">
    <location>
        <begin position="40"/>
        <end position="93"/>
    </location>
</feature>
<accession>A0A5J4U1N4</accession>
<reference evidence="3 4" key="1">
    <citation type="submission" date="2019-03" db="EMBL/GenBank/DDBJ databases">
        <title>Single cell metagenomics reveals metabolic interactions within the superorganism composed of flagellate Streblomastix strix and complex community of Bacteroidetes bacteria on its surface.</title>
        <authorList>
            <person name="Treitli S.C."/>
            <person name="Kolisko M."/>
            <person name="Husnik F."/>
            <person name="Keeling P."/>
            <person name="Hampl V."/>
        </authorList>
    </citation>
    <scope>NUCLEOTIDE SEQUENCE [LARGE SCALE GENOMIC DNA]</scope>
    <source>
        <strain evidence="3">ST1C</strain>
    </source>
</reference>
<evidence type="ECO:0000313" key="4">
    <source>
        <dbReference type="Proteomes" id="UP000324800"/>
    </source>
</evidence>
<dbReference type="AlphaFoldDB" id="A0A5J4U1N4"/>
<sequence>MKALGPINERGKTVVVEQSERRYAEIILPGKKLDERKIFFFPYNWTVGKVIDQIASIEKIKNNSNVPGEKKLCIYEIDEEEEKEKETIKENVEKDNQSKNEINTNVSNSKDIKSPQNDNPFNLSFHPRSFSPPDQNTDNFITQSRSQSPSNAINPSLPILYHSLSNSPAYQQQHIGQLNSLLQPTSISTDITYGSLFPKLDDIILLKMDFR</sequence>
<feature type="compositionally biased region" description="Basic and acidic residues" evidence="1">
    <location>
        <begin position="84"/>
        <end position="98"/>
    </location>
</feature>